<reference evidence="2" key="1">
    <citation type="journal article" date="2022" name="Int. J. Syst. Evol. Microbiol.">
        <title>Pseudomonas aegrilactucae sp. nov. and Pseudomonas morbosilactucae sp. nov., pathogens causing bacterial rot of lettuce in Japan.</title>
        <authorList>
            <person name="Sawada H."/>
            <person name="Fujikawa T."/>
            <person name="Satou M."/>
        </authorList>
    </citation>
    <scope>NUCLEOTIDE SEQUENCE</scope>
    <source>
        <strain evidence="2">0166_1</strain>
    </source>
</reference>
<sequence length="144" mass="15450">MSNLRRFGVETMQIIKGGHSGTASQHRTDTFTGTVWADAVMGQSDGVAITSVSFSPGARTNWHRHEAGQILVVTSGSGHIYDRDGTGGPITVGDVVFIPPDEEHWHGAGPDTFMVHLAISLKHNEWLEPVTDEQYRDAIAGAGA</sequence>
<dbReference type="KEGG" id="sbae:DSM104329_01930"/>
<dbReference type="EMBL" id="CP087164">
    <property type="protein sequence ID" value="UGS35537.1"/>
    <property type="molecule type" value="Genomic_DNA"/>
</dbReference>
<proteinExistence type="predicted"/>
<dbReference type="Proteomes" id="UP001162834">
    <property type="component" value="Chromosome"/>
</dbReference>
<dbReference type="AlphaFoldDB" id="A0A9E6XW22"/>
<accession>A0A9E6XW22</accession>
<dbReference type="Pfam" id="PF07883">
    <property type="entry name" value="Cupin_2"/>
    <property type="match status" value="1"/>
</dbReference>
<evidence type="ECO:0000259" key="1">
    <source>
        <dbReference type="Pfam" id="PF07883"/>
    </source>
</evidence>
<dbReference type="Gene3D" id="2.60.120.10">
    <property type="entry name" value="Jelly Rolls"/>
    <property type="match status" value="1"/>
</dbReference>
<dbReference type="InterPro" id="IPR013096">
    <property type="entry name" value="Cupin_2"/>
</dbReference>
<dbReference type="InterPro" id="IPR014710">
    <property type="entry name" value="RmlC-like_jellyroll"/>
</dbReference>
<dbReference type="InterPro" id="IPR047263">
    <property type="entry name" value="HNL-like_cupin"/>
</dbReference>
<dbReference type="InterPro" id="IPR011051">
    <property type="entry name" value="RmlC_Cupin_sf"/>
</dbReference>
<organism evidence="2 3">
    <name type="scientific">Capillimicrobium parvum</name>
    <dbReference type="NCBI Taxonomy" id="2884022"/>
    <lineage>
        <taxon>Bacteria</taxon>
        <taxon>Bacillati</taxon>
        <taxon>Actinomycetota</taxon>
        <taxon>Thermoleophilia</taxon>
        <taxon>Solirubrobacterales</taxon>
        <taxon>Capillimicrobiaceae</taxon>
        <taxon>Capillimicrobium</taxon>
    </lineage>
</organism>
<keyword evidence="3" id="KW-1185">Reference proteome</keyword>
<dbReference type="PANTHER" id="PTHR43698:SF1">
    <property type="entry name" value="BLL4564 PROTEIN"/>
    <property type="match status" value="1"/>
</dbReference>
<dbReference type="SUPFAM" id="SSF51182">
    <property type="entry name" value="RmlC-like cupins"/>
    <property type="match status" value="1"/>
</dbReference>
<dbReference type="CDD" id="cd02233">
    <property type="entry name" value="cupin_HNL-like"/>
    <property type="match status" value="1"/>
</dbReference>
<name>A0A9E6XW22_9ACTN</name>
<gene>
    <name evidence="2" type="ORF">DSM104329_01930</name>
</gene>
<dbReference type="PANTHER" id="PTHR43698">
    <property type="entry name" value="RIBD C-TERMINAL DOMAIN CONTAINING PROTEIN"/>
    <property type="match status" value="1"/>
</dbReference>
<feature type="domain" description="Cupin type-2" evidence="1">
    <location>
        <begin position="52"/>
        <end position="108"/>
    </location>
</feature>
<evidence type="ECO:0000313" key="2">
    <source>
        <dbReference type="EMBL" id="UGS35537.1"/>
    </source>
</evidence>
<evidence type="ECO:0000313" key="3">
    <source>
        <dbReference type="Proteomes" id="UP001162834"/>
    </source>
</evidence>
<protein>
    <recommendedName>
        <fullName evidence="1">Cupin type-2 domain-containing protein</fullName>
    </recommendedName>
</protein>